<sequence length="201" mass="21145">MKQRMICAATLALAVLAAGTVRADEITEGLDRARQLYERGDIGGAVTETNFALNALHQKRSALYSALFPPAPTGWTLEESDDDGAGSALAAQMLGGGVMVERSYTRGDDNSIKATVIVDSPMIQALASMVNNPAMLGSGAKRVRIGSDNAVLQRDGEDADLTLARGNVAIKLEGTGIKDVEILTQIMKGFDLAKLANPQGK</sequence>
<evidence type="ECO:0000313" key="3">
    <source>
        <dbReference type="Proteomes" id="UP000603940"/>
    </source>
</evidence>
<dbReference type="EMBL" id="JACTUZ010000060">
    <property type="protein sequence ID" value="MBC9178072.1"/>
    <property type="molecule type" value="Genomic_DNA"/>
</dbReference>
<keyword evidence="3" id="KW-1185">Reference proteome</keyword>
<protein>
    <submittedName>
        <fullName evidence="2">Uncharacterized protein</fullName>
    </submittedName>
</protein>
<accession>A0ABR7R8H2</accession>
<feature type="chain" id="PRO_5045754081" evidence="1">
    <location>
        <begin position="24"/>
        <end position="201"/>
    </location>
</feature>
<dbReference type="RefSeq" id="WP_187779180.1">
    <property type="nucleotide sequence ID" value="NZ_JACTUZ010000060.1"/>
</dbReference>
<reference evidence="2 3" key="1">
    <citation type="journal article" date="2009" name="Int. J. Syst. Evol. Microbiol.">
        <title>Transfer of Teichococcus ludipueritiae and Muricoccus roseus to the genus Roseomonas, as Roseomonas ludipueritiae comb. nov. and Roseomonas rosea comb. nov., respectively, and emended description of the genus Roseomonas.</title>
        <authorList>
            <person name="Sanchez-Porro C."/>
            <person name="Gallego V."/>
            <person name="Busse H.J."/>
            <person name="Kampfer P."/>
            <person name="Ventosa A."/>
        </authorList>
    </citation>
    <scope>NUCLEOTIDE SEQUENCE [LARGE SCALE GENOMIC DNA]</scope>
    <source>
        <strain evidence="2 3">DSM 14915</strain>
    </source>
</reference>
<dbReference type="Proteomes" id="UP000603940">
    <property type="component" value="Unassembled WGS sequence"/>
</dbReference>
<proteinExistence type="predicted"/>
<gene>
    <name evidence="2" type="ORF">IBL25_14085</name>
</gene>
<name>A0ABR7R8H2_9PROT</name>
<evidence type="ECO:0000256" key="1">
    <source>
        <dbReference type="SAM" id="SignalP"/>
    </source>
</evidence>
<organism evidence="2 3">
    <name type="scientific">Pseudoroseomonas ludipueritiae</name>
    <dbReference type="NCBI Taxonomy" id="198093"/>
    <lineage>
        <taxon>Bacteria</taxon>
        <taxon>Pseudomonadati</taxon>
        <taxon>Pseudomonadota</taxon>
        <taxon>Alphaproteobacteria</taxon>
        <taxon>Acetobacterales</taxon>
        <taxon>Acetobacteraceae</taxon>
        <taxon>Pseudoroseomonas</taxon>
    </lineage>
</organism>
<evidence type="ECO:0000313" key="2">
    <source>
        <dbReference type="EMBL" id="MBC9178072.1"/>
    </source>
</evidence>
<comment type="caution">
    <text evidence="2">The sequence shown here is derived from an EMBL/GenBank/DDBJ whole genome shotgun (WGS) entry which is preliminary data.</text>
</comment>
<feature type="signal peptide" evidence="1">
    <location>
        <begin position="1"/>
        <end position="23"/>
    </location>
</feature>
<keyword evidence="1" id="KW-0732">Signal</keyword>